<feature type="compositionally biased region" description="Low complexity" evidence="3">
    <location>
        <begin position="251"/>
        <end position="269"/>
    </location>
</feature>
<feature type="domain" description="EF-hand" evidence="4">
    <location>
        <begin position="12"/>
        <end position="47"/>
    </location>
</feature>
<keyword evidence="6" id="KW-1185">Reference proteome</keyword>
<dbReference type="PROSITE" id="PS00018">
    <property type="entry name" value="EF_HAND_1"/>
    <property type="match status" value="1"/>
</dbReference>
<sequence>MLGGMKNMQRPDASKMAEDLFSKLDTSGKGYIEKSDLASALSNISGSSSSSSSAADEMFTKLDSNGNGKVTQEEVSATLEKLASQLDGPFPRMRLQEGQNSQGGQGDMQPPPPPKEGNQSPQSTSSTDSSSSSQSSDPADTDGDGTVSAKEALAYAEKQLSSANESSSTTNVDAQLMQMLGGMPPPPKNGGQDDQGFTKDQLTSMSKELSSADSQQSQLMSDIASNFDTADTNGDGKVSGSEARAFEESKNSSSTDSSSNSSSAVTSNTSDARFLKQMMDLLHAYSGLDQSTESNRISTSA</sequence>
<dbReference type="STRING" id="980561.A1359_13880"/>
<dbReference type="GO" id="GO:0005509">
    <property type="term" value="F:calcium ion binding"/>
    <property type="evidence" value="ECO:0007669"/>
    <property type="project" value="InterPro"/>
</dbReference>
<proteinExistence type="predicted"/>
<evidence type="ECO:0000313" key="6">
    <source>
        <dbReference type="Proteomes" id="UP000078476"/>
    </source>
</evidence>
<dbReference type="AlphaFoldDB" id="A0A177N2V6"/>
<dbReference type="SMART" id="SM00054">
    <property type="entry name" value="EFh"/>
    <property type="match status" value="3"/>
</dbReference>
<feature type="domain" description="EF-hand" evidence="4">
    <location>
        <begin position="50"/>
        <end position="85"/>
    </location>
</feature>
<dbReference type="Pfam" id="PF13499">
    <property type="entry name" value="EF-hand_7"/>
    <property type="match status" value="1"/>
</dbReference>
<dbReference type="InterPro" id="IPR018247">
    <property type="entry name" value="EF_Hand_1_Ca_BS"/>
</dbReference>
<evidence type="ECO:0000313" key="5">
    <source>
        <dbReference type="EMBL" id="OAI12215.1"/>
    </source>
</evidence>
<feature type="compositionally biased region" description="Low complexity" evidence="3">
    <location>
        <begin position="40"/>
        <end position="55"/>
    </location>
</feature>
<dbReference type="InterPro" id="IPR050145">
    <property type="entry name" value="Centrin_CML-like"/>
</dbReference>
<feature type="compositionally biased region" description="Polar residues" evidence="3">
    <location>
        <begin position="198"/>
        <end position="232"/>
    </location>
</feature>
<evidence type="ECO:0000259" key="4">
    <source>
        <dbReference type="PROSITE" id="PS50222"/>
    </source>
</evidence>
<evidence type="ECO:0000256" key="1">
    <source>
        <dbReference type="ARBA" id="ARBA00022737"/>
    </source>
</evidence>
<evidence type="ECO:0000256" key="2">
    <source>
        <dbReference type="ARBA" id="ARBA00022837"/>
    </source>
</evidence>
<feature type="compositionally biased region" description="Polar residues" evidence="3">
    <location>
        <begin position="159"/>
        <end position="173"/>
    </location>
</feature>
<name>A0A177N2V6_9GAMM</name>
<protein>
    <recommendedName>
        <fullName evidence="4">EF-hand domain-containing protein</fullName>
    </recommendedName>
</protein>
<feature type="compositionally biased region" description="Polar residues" evidence="3">
    <location>
        <begin position="62"/>
        <end position="75"/>
    </location>
</feature>
<gene>
    <name evidence="5" type="ORF">A1359_13880</name>
</gene>
<dbReference type="PANTHER" id="PTHR23050">
    <property type="entry name" value="CALCIUM BINDING PROTEIN"/>
    <property type="match status" value="1"/>
</dbReference>
<comment type="caution">
    <text evidence="5">The sequence shown here is derived from an EMBL/GenBank/DDBJ whole genome shotgun (WGS) entry which is preliminary data.</text>
</comment>
<keyword evidence="2" id="KW-0106">Calcium</keyword>
<dbReference type="SUPFAM" id="SSF47473">
    <property type="entry name" value="EF-hand"/>
    <property type="match status" value="2"/>
</dbReference>
<reference evidence="5 6" key="1">
    <citation type="submission" date="2016-03" db="EMBL/GenBank/DDBJ databases">
        <authorList>
            <person name="Ploux O."/>
        </authorList>
    </citation>
    <scope>NUCLEOTIDE SEQUENCE [LARGE SCALE GENOMIC DNA]</scope>
    <source>
        <strain evidence="5 6">R-45370</strain>
    </source>
</reference>
<dbReference type="InterPro" id="IPR002048">
    <property type="entry name" value="EF_hand_dom"/>
</dbReference>
<evidence type="ECO:0000256" key="3">
    <source>
        <dbReference type="SAM" id="MobiDB-lite"/>
    </source>
</evidence>
<dbReference type="InterPro" id="IPR011992">
    <property type="entry name" value="EF-hand-dom_pair"/>
</dbReference>
<keyword evidence="1" id="KW-0677">Repeat</keyword>
<feature type="compositionally biased region" description="Low complexity" evidence="3">
    <location>
        <begin position="120"/>
        <end position="138"/>
    </location>
</feature>
<dbReference type="PROSITE" id="PS50222">
    <property type="entry name" value="EF_HAND_2"/>
    <property type="match status" value="2"/>
</dbReference>
<dbReference type="EMBL" id="LUUI01000130">
    <property type="protein sequence ID" value="OAI12215.1"/>
    <property type="molecule type" value="Genomic_DNA"/>
</dbReference>
<feature type="region of interest" description="Disordered" evidence="3">
    <location>
        <begin position="40"/>
        <end position="269"/>
    </location>
</feature>
<dbReference type="Proteomes" id="UP000078476">
    <property type="component" value="Unassembled WGS sequence"/>
</dbReference>
<dbReference type="Gene3D" id="1.10.238.10">
    <property type="entry name" value="EF-hand"/>
    <property type="match status" value="2"/>
</dbReference>
<accession>A0A177N2V6</accession>
<dbReference type="Pfam" id="PF13202">
    <property type="entry name" value="EF-hand_5"/>
    <property type="match status" value="1"/>
</dbReference>
<organism evidence="5 6">
    <name type="scientific">Methylomonas lenta</name>
    <dbReference type="NCBI Taxonomy" id="980561"/>
    <lineage>
        <taxon>Bacteria</taxon>
        <taxon>Pseudomonadati</taxon>
        <taxon>Pseudomonadota</taxon>
        <taxon>Gammaproteobacteria</taxon>
        <taxon>Methylococcales</taxon>
        <taxon>Methylococcaceae</taxon>
        <taxon>Methylomonas</taxon>
    </lineage>
</organism>